<protein>
    <submittedName>
        <fullName evidence="1">Uncharacterized protein</fullName>
    </submittedName>
</protein>
<proteinExistence type="predicted"/>
<dbReference type="EMBL" id="MN739615">
    <property type="protein sequence ID" value="QHT16037.1"/>
    <property type="molecule type" value="Genomic_DNA"/>
</dbReference>
<evidence type="ECO:0000313" key="1">
    <source>
        <dbReference type="EMBL" id="QHT16037.1"/>
    </source>
</evidence>
<organism evidence="1">
    <name type="scientific">viral metagenome</name>
    <dbReference type="NCBI Taxonomy" id="1070528"/>
    <lineage>
        <taxon>unclassified sequences</taxon>
        <taxon>metagenomes</taxon>
        <taxon>organismal metagenomes</taxon>
    </lineage>
</organism>
<accession>A0A6C0DHM7</accession>
<name>A0A6C0DHM7_9ZZZZ</name>
<reference evidence="1" key="1">
    <citation type="journal article" date="2020" name="Nature">
        <title>Giant virus diversity and host interactions through global metagenomics.</title>
        <authorList>
            <person name="Schulz F."/>
            <person name="Roux S."/>
            <person name="Paez-Espino D."/>
            <person name="Jungbluth S."/>
            <person name="Walsh D.A."/>
            <person name="Denef V.J."/>
            <person name="McMahon K.D."/>
            <person name="Konstantinidis K.T."/>
            <person name="Eloe-Fadrosh E.A."/>
            <person name="Kyrpides N.C."/>
            <person name="Woyke T."/>
        </authorList>
    </citation>
    <scope>NUCLEOTIDE SEQUENCE</scope>
    <source>
        <strain evidence="1">GVMAG-M-3300023174-182</strain>
    </source>
</reference>
<dbReference type="AlphaFoldDB" id="A0A6C0DHM7"/>
<sequence length="453" mass="53319">MSYENIKNPDPTNDVNNDANKIIESFNEYYKLKNTYEVKFNKEKQKLIKDKSLSWREKRSEYKKLKPQCINCKRPVGTIFSIKRTSNENEDFRELQAICGSITEPCNLNININTGVSYNLLDHIKELEKDSNEYKNDIIKDKNKLLFGYITPEKAIGRFDKLKESINDINFLLNLNYETLFQIIDNKKDTETIQKLKETVYILIQEIKEGIKNYNSTNDVQYVRDCVEIYINQIQPKLKDIMLLKYKNNFVEYDDNANVYKLIQQKYSIFDLEEIYTQPAVISFEYGNVTKTKASKKKQITTELPKEEEVLNVPIVLPLSIRPRIQQDGTVTWDNDEYQKIWNKLPVKYRDAISKDREWLQETMDTLTENKKQNKLLKFINPSNLIVPPQILDDGSYDFGNEIYNNIFNGLEKSYQQTLLTLYTEQNGVKNYNMLLETLANIIAKELDATNLY</sequence>